<evidence type="ECO:0000256" key="2">
    <source>
        <dbReference type="SAM" id="MobiDB-lite"/>
    </source>
</evidence>
<keyword evidence="5" id="KW-1185">Reference proteome</keyword>
<feature type="region of interest" description="Disordered" evidence="2">
    <location>
        <begin position="420"/>
        <end position="535"/>
    </location>
</feature>
<name>A0AA39R812_9LECA</name>
<dbReference type="InterPro" id="IPR046362">
    <property type="entry name" value="Zw10/DSL1_C_sf"/>
</dbReference>
<evidence type="ECO:0000313" key="5">
    <source>
        <dbReference type="Proteomes" id="UP001166286"/>
    </source>
</evidence>
<dbReference type="GO" id="GO:0007094">
    <property type="term" value="P:mitotic spindle assembly checkpoint signaling"/>
    <property type="evidence" value="ECO:0007669"/>
    <property type="project" value="TreeGrafter"/>
</dbReference>
<dbReference type="PANTHER" id="PTHR12205:SF0">
    <property type="entry name" value="CENTROMERE_KINETOCHORE PROTEIN ZW10 HOMOLOG"/>
    <property type="match status" value="1"/>
</dbReference>
<feature type="compositionally biased region" description="Acidic residues" evidence="2">
    <location>
        <begin position="488"/>
        <end position="505"/>
    </location>
</feature>
<proteinExistence type="predicted"/>
<dbReference type="AlphaFoldDB" id="A0AA39R812"/>
<feature type="domain" description="ZW10 C-terminal helical" evidence="3">
    <location>
        <begin position="697"/>
        <end position="841"/>
    </location>
</feature>
<dbReference type="Proteomes" id="UP001166286">
    <property type="component" value="Unassembled WGS sequence"/>
</dbReference>
<evidence type="ECO:0000313" key="4">
    <source>
        <dbReference type="EMBL" id="KAK0516602.1"/>
    </source>
</evidence>
<evidence type="ECO:0000256" key="1">
    <source>
        <dbReference type="SAM" id="Coils"/>
    </source>
</evidence>
<reference evidence="4" key="1">
    <citation type="submission" date="2023-03" db="EMBL/GenBank/DDBJ databases">
        <title>Complete genome of Cladonia borealis.</title>
        <authorList>
            <person name="Park H."/>
        </authorList>
    </citation>
    <scope>NUCLEOTIDE SEQUENCE</scope>
    <source>
        <strain evidence="4">ANT050790</strain>
    </source>
</reference>
<sequence>MSSKITAQEYAQALLDHVQKGTFPESEEVVSAELPPSALPAVSKLIEQAREDVKAAIRKNSRNSAPDVDGWIAQAKQLRIDIQKSQEIAREIVEEAQQNERLEEQVKDTASKAQLLNGELAFNESLEATLERLQAVQKTLDVVQRATLDNQLTKAVDLLVQVRGDPATVSVSRSTRVLGLLEAKITDLREHVGAKLTECWNAYIHIDSNKSAITIGQVPESSSSSEIAALVNAMIKMQLFDDALQQLCVDLESLIIQPRLQLQQDGTVGLLEISDHGICVSGRSPDLSAQSLFSDLDSAIVFLRSCLPPAVVQPLADLLMPFLTSKLISVWLSSAVPEDLDGMEDFQDTLSLVHQFGQKLESYNWPGRRELVGWNSSIPNVWLMKRQEISLNHVRRLLSKGLGAIETVERVETEVVSRDDNVFAGSGGGDDWNAGWSDEDTSSPTKTTHPSHVDKGGGEDEEDVSAWGLDDDKDDVDIAKTEENASGADDEAEAWGWGDENDGEEPQNVSQVRKHSPVRSKRNGMPEAPQQEREITLKETYNITSLPKEVLAIITQVISDAEKLETPNYAHSPVAAAAPDLLSLPGLILVMYRAIAPSSYSQNPSGPMFLYNDSLWLAERLQQFPSHQTTSKGKHVQSSTSYNLNLATHIQALETFRKRAYTKEMESQRLVLTDQLDGSQGFRNCTEYPFNSDCDIAIASTIDRLRGLHTQWSGVLSLSVLLQALGSLLSTIAKKVINDIEDLADISEPESQQLTAYCNRIATLEDLFPQTAEQTSQTAVYTAHWLKFRYLANILESSLVDIKYLWTEGELGLFYDTEELVDLIIALFAEGPHRRNAVAEIRARRGTR</sequence>
<keyword evidence="1" id="KW-0175">Coiled coil</keyword>
<dbReference type="PANTHER" id="PTHR12205">
    <property type="entry name" value="CENTROMERE/KINETOCHORE PROTEIN ZW10"/>
    <property type="match status" value="1"/>
</dbReference>
<feature type="compositionally biased region" description="Basic residues" evidence="2">
    <location>
        <begin position="512"/>
        <end position="522"/>
    </location>
</feature>
<organism evidence="4 5">
    <name type="scientific">Cladonia borealis</name>
    <dbReference type="NCBI Taxonomy" id="184061"/>
    <lineage>
        <taxon>Eukaryota</taxon>
        <taxon>Fungi</taxon>
        <taxon>Dikarya</taxon>
        <taxon>Ascomycota</taxon>
        <taxon>Pezizomycotina</taxon>
        <taxon>Lecanoromycetes</taxon>
        <taxon>OSLEUM clade</taxon>
        <taxon>Lecanoromycetidae</taxon>
        <taxon>Lecanorales</taxon>
        <taxon>Lecanorineae</taxon>
        <taxon>Cladoniaceae</taxon>
        <taxon>Cladonia</taxon>
    </lineage>
</organism>
<dbReference type="EMBL" id="JAFEKC020000002">
    <property type="protein sequence ID" value="KAK0516602.1"/>
    <property type="molecule type" value="Genomic_DNA"/>
</dbReference>
<dbReference type="GO" id="GO:0006888">
    <property type="term" value="P:endoplasmic reticulum to Golgi vesicle-mediated transport"/>
    <property type="evidence" value="ECO:0007669"/>
    <property type="project" value="TreeGrafter"/>
</dbReference>
<feature type="coiled-coil region" evidence="1">
    <location>
        <begin position="75"/>
        <end position="146"/>
    </location>
</feature>
<dbReference type="InterPro" id="IPR055148">
    <property type="entry name" value="ZW10_C_2"/>
</dbReference>
<dbReference type="GO" id="GO:0005737">
    <property type="term" value="C:cytoplasm"/>
    <property type="evidence" value="ECO:0007669"/>
    <property type="project" value="GOC"/>
</dbReference>
<protein>
    <recommendedName>
        <fullName evidence="3">ZW10 C-terminal helical domain-containing protein</fullName>
    </recommendedName>
</protein>
<accession>A0AA39R812</accession>
<dbReference type="GO" id="GO:1990423">
    <property type="term" value="C:RZZ complex"/>
    <property type="evidence" value="ECO:0007669"/>
    <property type="project" value="TreeGrafter"/>
</dbReference>
<dbReference type="Gene3D" id="1.10.357.150">
    <property type="match status" value="1"/>
</dbReference>
<gene>
    <name evidence="4" type="ORF">JMJ35_001205</name>
</gene>
<feature type="compositionally biased region" description="Acidic residues" evidence="2">
    <location>
        <begin position="459"/>
        <end position="475"/>
    </location>
</feature>
<comment type="caution">
    <text evidence="4">The sequence shown here is derived from an EMBL/GenBank/DDBJ whole genome shotgun (WGS) entry which is preliminary data.</text>
</comment>
<evidence type="ECO:0000259" key="3">
    <source>
        <dbReference type="Pfam" id="PF22766"/>
    </source>
</evidence>
<dbReference type="Pfam" id="PF22766">
    <property type="entry name" value="ZW10_C2"/>
    <property type="match status" value="1"/>
</dbReference>